<keyword evidence="3" id="KW-0378">Hydrolase</keyword>
<protein>
    <recommendedName>
        <fullName evidence="8">GDSL esterase/lipase</fullName>
    </recommendedName>
</protein>
<comment type="caution">
    <text evidence="6">The sequence shown here is derived from an EMBL/GenBank/DDBJ whole genome shotgun (WGS) entry which is preliminary data.</text>
</comment>
<dbReference type="PANTHER" id="PTHR22835:SF555">
    <property type="entry name" value="GDSL-LIKE LIPASE_ACYLHYDROLASE"/>
    <property type="match status" value="1"/>
</dbReference>
<evidence type="ECO:0000256" key="1">
    <source>
        <dbReference type="ARBA" id="ARBA00008668"/>
    </source>
</evidence>
<proteinExistence type="inferred from homology"/>
<keyword evidence="4" id="KW-0325">Glycoprotein</keyword>
<accession>A0A834GF96</accession>
<evidence type="ECO:0000256" key="2">
    <source>
        <dbReference type="ARBA" id="ARBA00022729"/>
    </source>
</evidence>
<evidence type="ECO:0000256" key="5">
    <source>
        <dbReference type="SAM" id="SignalP"/>
    </source>
</evidence>
<evidence type="ECO:0008006" key="8">
    <source>
        <dbReference type="Google" id="ProtNLM"/>
    </source>
</evidence>
<sequence>MAKTMRSRLAIWPFGAVLLLLVGGENGGVFGSGNCGFPALFNFGDSNSDTGAASSAGGEKLLPFGVTIGKKSKRITDGRVIIDFLAEDLGLPYLNATVDSIGTSYKRGANFATGGCRIIPNNLYSSTLLPFNLDVQISQFLRFKSRSVALYKKLSNDSINPLLKSILPEPKVFSKALYTIDIGQNDIASASGNGPKPPAILDQFYNSVQRLLSNGAKFLWVHNTGPYGCLAWQHLAKCKQDGSPCAAADEHGCVKVDNNVAQQFNDELKDRVNKLRAKYPGAAITLVDVYSAKYSLFVNPHSQGFDEPFKPCCGAPGIGCGARELKIAGKYAQNYERAKLTGPVCKDPSKYISWDGIHYTEAANRIVAKRIADGSHSDPPVPITQACRKR</sequence>
<comment type="similarity">
    <text evidence="1">Belongs to the 'GDSL' lipolytic enzyme family.</text>
</comment>
<keyword evidence="7" id="KW-1185">Reference proteome</keyword>
<evidence type="ECO:0000313" key="7">
    <source>
        <dbReference type="Proteomes" id="UP000626092"/>
    </source>
</evidence>
<keyword evidence="2 5" id="KW-0732">Signal</keyword>
<dbReference type="PANTHER" id="PTHR22835">
    <property type="entry name" value="ZINC FINGER FYVE DOMAIN CONTAINING PROTEIN"/>
    <property type="match status" value="1"/>
</dbReference>
<dbReference type="InterPro" id="IPR001087">
    <property type="entry name" value="GDSL"/>
</dbReference>
<dbReference type="InterPro" id="IPR035669">
    <property type="entry name" value="SGNH_plant_lipase-like"/>
</dbReference>
<dbReference type="InterPro" id="IPR036514">
    <property type="entry name" value="SGNH_hydro_sf"/>
</dbReference>
<dbReference type="CDD" id="cd01837">
    <property type="entry name" value="SGNH_plant_lipase_like"/>
    <property type="match status" value="1"/>
</dbReference>
<evidence type="ECO:0000256" key="3">
    <source>
        <dbReference type="ARBA" id="ARBA00022801"/>
    </source>
</evidence>
<dbReference type="Proteomes" id="UP000626092">
    <property type="component" value="Unassembled WGS sequence"/>
</dbReference>
<dbReference type="GO" id="GO:0016788">
    <property type="term" value="F:hydrolase activity, acting on ester bonds"/>
    <property type="evidence" value="ECO:0007669"/>
    <property type="project" value="InterPro"/>
</dbReference>
<dbReference type="EMBL" id="WJXA01000010">
    <property type="protein sequence ID" value="KAF7129308.1"/>
    <property type="molecule type" value="Genomic_DNA"/>
</dbReference>
<gene>
    <name evidence="6" type="ORF">RHSIM_Rhsim10G0021800</name>
</gene>
<dbReference type="AlphaFoldDB" id="A0A834GF96"/>
<organism evidence="6 7">
    <name type="scientific">Rhododendron simsii</name>
    <name type="common">Sims's rhododendron</name>
    <dbReference type="NCBI Taxonomy" id="118357"/>
    <lineage>
        <taxon>Eukaryota</taxon>
        <taxon>Viridiplantae</taxon>
        <taxon>Streptophyta</taxon>
        <taxon>Embryophyta</taxon>
        <taxon>Tracheophyta</taxon>
        <taxon>Spermatophyta</taxon>
        <taxon>Magnoliopsida</taxon>
        <taxon>eudicotyledons</taxon>
        <taxon>Gunneridae</taxon>
        <taxon>Pentapetalae</taxon>
        <taxon>asterids</taxon>
        <taxon>Ericales</taxon>
        <taxon>Ericaceae</taxon>
        <taxon>Ericoideae</taxon>
        <taxon>Rhodoreae</taxon>
        <taxon>Rhododendron</taxon>
    </lineage>
</organism>
<evidence type="ECO:0000256" key="4">
    <source>
        <dbReference type="ARBA" id="ARBA00023180"/>
    </source>
</evidence>
<feature type="chain" id="PRO_5032583688" description="GDSL esterase/lipase" evidence="5">
    <location>
        <begin position="28"/>
        <end position="390"/>
    </location>
</feature>
<name>A0A834GF96_RHOSS</name>
<feature type="signal peptide" evidence="5">
    <location>
        <begin position="1"/>
        <end position="27"/>
    </location>
</feature>
<dbReference type="OrthoDB" id="1600564at2759"/>
<dbReference type="Pfam" id="PF00657">
    <property type="entry name" value="Lipase_GDSL"/>
    <property type="match status" value="1"/>
</dbReference>
<reference evidence="6" key="1">
    <citation type="submission" date="2019-11" db="EMBL/GenBank/DDBJ databases">
        <authorList>
            <person name="Liu Y."/>
            <person name="Hou J."/>
            <person name="Li T.-Q."/>
            <person name="Guan C.-H."/>
            <person name="Wu X."/>
            <person name="Wu H.-Z."/>
            <person name="Ling F."/>
            <person name="Zhang R."/>
            <person name="Shi X.-G."/>
            <person name="Ren J.-P."/>
            <person name="Chen E.-F."/>
            <person name="Sun J.-M."/>
        </authorList>
    </citation>
    <scope>NUCLEOTIDE SEQUENCE</scope>
    <source>
        <strain evidence="6">Adult_tree_wgs_1</strain>
        <tissue evidence="6">Leaves</tissue>
    </source>
</reference>
<dbReference type="SUPFAM" id="SSF52266">
    <property type="entry name" value="SGNH hydrolase"/>
    <property type="match status" value="1"/>
</dbReference>
<dbReference type="Gene3D" id="3.40.50.1110">
    <property type="entry name" value="SGNH hydrolase"/>
    <property type="match status" value="1"/>
</dbReference>
<evidence type="ECO:0000313" key="6">
    <source>
        <dbReference type="EMBL" id="KAF7129308.1"/>
    </source>
</evidence>